<reference evidence="1" key="1">
    <citation type="journal article" date="2020" name="Nature">
        <title>Giant virus diversity and host interactions through global metagenomics.</title>
        <authorList>
            <person name="Schulz F."/>
            <person name="Roux S."/>
            <person name="Paez-Espino D."/>
            <person name="Jungbluth S."/>
            <person name="Walsh D.A."/>
            <person name="Denef V.J."/>
            <person name="McMahon K.D."/>
            <person name="Konstantinidis K.T."/>
            <person name="Eloe-Fadrosh E.A."/>
            <person name="Kyrpides N.C."/>
            <person name="Woyke T."/>
        </authorList>
    </citation>
    <scope>NUCLEOTIDE SEQUENCE</scope>
    <source>
        <strain evidence="1">GVMAG-M-3300022752-39</strain>
    </source>
</reference>
<name>A0A6C0CUQ3_9ZZZZ</name>
<proteinExistence type="predicted"/>
<dbReference type="EMBL" id="MN739489">
    <property type="protein sequence ID" value="QHT07967.1"/>
    <property type="molecule type" value="Genomic_DNA"/>
</dbReference>
<dbReference type="AlphaFoldDB" id="A0A6C0CUQ3"/>
<accession>A0A6C0CUQ3</accession>
<evidence type="ECO:0000313" key="1">
    <source>
        <dbReference type="EMBL" id="QHT07967.1"/>
    </source>
</evidence>
<sequence length="310" mass="36915">MEVTDTKPLEKCCSKCGLIKLEDKFIPNRNICKECRNLKCRENYKVLEIDNDLQIKCNLCDKEKSVSLFYKCRKICKDCLNEKRRNHYNTDNEHRLKLIQNASTFKHNKVLERQKKKLEEIGEGNKKCSCCDVIKDNSRFRYNRLKCRDCERDDPMDKFKRNVRSRIYIALKKDKKMNTIKYLGCNSNDYLNWILNYNENYNLENRGKEWHIDHVIPVSKFDLDDPAQQLIAFNWRNTMPLSPKENLSKNSKILVPQIEEHYKKLLDYHKENDMEIPQEFIDLFAKYLVAGNPLEPSLPLTCGNAYEEHD</sequence>
<organism evidence="1">
    <name type="scientific">viral metagenome</name>
    <dbReference type="NCBI Taxonomy" id="1070528"/>
    <lineage>
        <taxon>unclassified sequences</taxon>
        <taxon>metagenomes</taxon>
        <taxon>organismal metagenomes</taxon>
    </lineage>
</organism>
<protein>
    <submittedName>
        <fullName evidence="1">Uncharacterized protein</fullName>
    </submittedName>
</protein>